<organism evidence="2 3">
    <name type="scientific">Methylopila jiangsuensis</name>
    <dbReference type="NCBI Taxonomy" id="586230"/>
    <lineage>
        <taxon>Bacteria</taxon>
        <taxon>Pseudomonadati</taxon>
        <taxon>Pseudomonadota</taxon>
        <taxon>Alphaproteobacteria</taxon>
        <taxon>Hyphomicrobiales</taxon>
        <taxon>Methylopilaceae</taxon>
        <taxon>Methylopila</taxon>
    </lineage>
</organism>
<feature type="transmembrane region" description="Helical" evidence="1">
    <location>
        <begin position="88"/>
        <end position="108"/>
    </location>
</feature>
<sequence>MRDISNGARAPWAALAVALVAVVYGAVWSLFPHISAGAVANDLLFLEDGARRLAAGLAPHAEFHLPTGVQPYLGYLWATRLWPGLPPLMGAQLVGFLLLAPLLIAAMARAPGRVAALALLGLTALVTLAPIDLFMSDFYGISFHASYNRLASGLALVWFALVFGRGTRSAAVDGGLMAYALLLGFFLKIVTLGVILAPVLALAVFRADWRKIAALGLALAAVALAALEASTGIVSAYVGDIREMSAVNSGRAIYFFASFIFKTFFAQALLGLLIAASLWERFSDARARKLTLWGAAEALATPLAVAAGALALDLQESQATGGLGFVAAAGLLFAPGLIGGASRGAKLAAASALVTLTAGALAVLAFQIAAASALNRLGAPIAVEMVQRYLPGATVAEGLLRPQEAQAALWGLEGETGDAARRIAADGVRLSDHTLYLAQWRTVDEALKRLPAGEAASFGRVMTLSGVDLFGLALDARPAVGTWIVHDVGRTVAPMTPEQARAYLAGADTVFEPTCLIVQAPGAEPMTPWFAATLKAEFEARPLTPCWTLHRRVLR</sequence>
<reference evidence="2" key="2">
    <citation type="submission" date="2023-01" db="EMBL/GenBank/DDBJ databases">
        <authorList>
            <person name="Sun Q."/>
            <person name="Evtushenko L."/>
        </authorList>
    </citation>
    <scope>NUCLEOTIDE SEQUENCE</scope>
    <source>
        <strain evidence="2">VKM B-2555</strain>
    </source>
</reference>
<feature type="transmembrane region" description="Helical" evidence="1">
    <location>
        <begin position="12"/>
        <end position="31"/>
    </location>
</feature>
<feature type="transmembrane region" description="Helical" evidence="1">
    <location>
        <begin position="347"/>
        <end position="370"/>
    </location>
</feature>
<proteinExistence type="predicted"/>
<name>A0A9W6JK83_9HYPH</name>
<dbReference type="RefSeq" id="WP_271205745.1">
    <property type="nucleotide sequence ID" value="NZ_BSFK01000016.1"/>
</dbReference>
<keyword evidence="1" id="KW-0812">Transmembrane</keyword>
<dbReference type="Proteomes" id="UP001143364">
    <property type="component" value="Unassembled WGS sequence"/>
</dbReference>
<gene>
    <name evidence="2" type="ORF">GCM10008171_31700</name>
</gene>
<feature type="transmembrane region" description="Helical" evidence="1">
    <location>
        <begin position="114"/>
        <end position="135"/>
    </location>
</feature>
<protein>
    <submittedName>
        <fullName evidence="2">Uncharacterized protein</fullName>
    </submittedName>
</protein>
<evidence type="ECO:0000313" key="2">
    <source>
        <dbReference type="EMBL" id="GLK77916.1"/>
    </source>
</evidence>
<feature type="transmembrane region" description="Helical" evidence="1">
    <location>
        <begin position="253"/>
        <end position="278"/>
    </location>
</feature>
<dbReference type="AlphaFoldDB" id="A0A9W6JK83"/>
<accession>A0A9W6JK83</accession>
<feature type="transmembrane region" description="Helical" evidence="1">
    <location>
        <begin position="212"/>
        <end position="233"/>
    </location>
</feature>
<reference evidence="2" key="1">
    <citation type="journal article" date="2014" name="Int. J. Syst. Evol. Microbiol.">
        <title>Complete genome sequence of Corynebacterium casei LMG S-19264T (=DSM 44701T), isolated from a smear-ripened cheese.</title>
        <authorList>
            <consortium name="US DOE Joint Genome Institute (JGI-PGF)"/>
            <person name="Walter F."/>
            <person name="Albersmeier A."/>
            <person name="Kalinowski J."/>
            <person name="Ruckert C."/>
        </authorList>
    </citation>
    <scope>NUCLEOTIDE SEQUENCE</scope>
    <source>
        <strain evidence="2">VKM B-2555</strain>
    </source>
</reference>
<dbReference type="EMBL" id="BSFK01000016">
    <property type="protein sequence ID" value="GLK77916.1"/>
    <property type="molecule type" value="Genomic_DNA"/>
</dbReference>
<keyword evidence="3" id="KW-1185">Reference proteome</keyword>
<feature type="transmembrane region" description="Helical" evidence="1">
    <location>
        <begin position="176"/>
        <end position="205"/>
    </location>
</feature>
<evidence type="ECO:0000256" key="1">
    <source>
        <dbReference type="SAM" id="Phobius"/>
    </source>
</evidence>
<feature type="transmembrane region" description="Helical" evidence="1">
    <location>
        <begin position="147"/>
        <end position="164"/>
    </location>
</feature>
<evidence type="ECO:0000313" key="3">
    <source>
        <dbReference type="Proteomes" id="UP001143364"/>
    </source>
</evidence>
<keyword evidence="1" id="KW-0472">Membrane</keyword>
<comment type="caution">
    <text evidence="2">The sequence shown here is derived from an EMBL/GenBank/DDBJ whole genome shotgun (WGS) entry which is preliminary data.</text>
</comment>
<feature type="transmembrane region" description="Helical" evidence="1">
    <location>
        <begin position="318"/>
        <end position="340"/>
    </location>
</feature>
<keyword evidence="1" id="KW-1133">Transmembrane helix</keyword>